<dbReference type="PANTHER" id="PTHR30204:SF69">
    <property type="entry name" value="MERR-FAMILY TRANSCRIPTIONAL REGULATOR"/>
    <property type="match status" value="1"/>
</dbReference>
<name>A0A4Z0JDK8_9LACO</name>
<proteinExistence type="predicted"/>
<gene>
    <name evidence="6" type="ORF">EGT51_04410</name>
</gene>
<protein>
    <submittedName>
        <fullName evidence="6">MerR family transcriptional regulator</fullName>
    </submittedName>
</protein>
<keyword evidence="4" id="KW-0804">Transcription</keyword>
<comment type="caution">
    <text evidence="6">The sequence shown here is derived from an EMBL/GenBank/DDBJ whole genome shotgun (WGS) entry which is preliminary data.</text>
</comment>
<dbReference type="OrthoDB" id="9806513at2"/>
<evidence type="ECO:0000256" key="2">
    <source>
        <dbReference type="ARBA" id="ARBA00023015"/>
    </source>
</evidence>
<dbReference type="Pfam" id="PF13411">
    <property type="entry name" value="MerR_1"/>
    <property type="match status" value="1"/>
</dbReference>
<dbReference type="Gene3D" id="1.10.1660.10">
    <property type="match status" value="1"/>
</dbReference>
<dbReference type="InterPro" id="IPR000551">
    <property type="entry name" value="MerR-type_HTH_dom"/>
</dbReference>
<evidence type="ECO:0000313" key="7">
    <source>
        <dbReference type="Proteomes" id="UP000297348"/>
    </source>
</evidence>
<feature type="domain" description="HTH merR-type" evidence="5">
    <location>
        <begin position="21"/>
        <end position="75"/>
    </location>
</feature>
<dbReference type="PANTHER" id="PTHR30204">
    <property type="entry name" value="REDOX-CYCLING DRUG-SENSING TRANSCRIPTIONAL ACTIVATOR SOXR"/>
    <property type="match status" value="1"/>
</dbReference>
<dbReference type="GO" id="GO:0003677">
    <property type="term" value="F:DNA binding"/>
    <property type="evidence" value="ECO:0007669"/>
    <property type="project" value="UniProtKB-KW"/>
</dbReference>
<dbReference type="RefSeq" id="WP_135367551.1">
    <property type="nucleotide sequence ID" value="NZ_RKLX01000005.1"/>
</dbReference>
<evidence type="ECO:0000256" key="1">
    <source>
        <dbReference type="ARBA" id="ARBA00022491"/>
    </source>
</evidence>
<dbReference type="SMART" id="SM00422">
    <property type="entry name" value="HTH_MERR"/>
    <property type="match status" value="1"/>
</dbReference>
<organism evidence="6 7">
    <name type="scientific">Levilactobacillus suantsaiihabitans</name>
    <dbReference type="NCBI Taxonomy" id="2487722"/>
    <lineage>
        <taxon>Bacteria</taxon>
        <taxon>Bacillati</taxon>
        <taxon>Bacillota</taxon>
        <taxon>Bacilli</taxon>
        <taxon>Lactobacillales</taxon>
        <taxon>Lactobacillaceae</taxon>
        <taxon>Levilactobacillus</taxon>
    </lineage>
</organism>
<keyword evidence="2" id="KW-0805">Transcription regulation</keyword>
<dbReference type="Proteomes" id="UP000297348">
    <property type="component" value="Unassembled WGS sequence"/>
</dbReference>
<accession>A0A4Z0JDK8</accession>
<evidence type="ECO:0000256" key="3">
    <source>
        <dbReference type="ARBA" id="ARBA00023125"/>
    </source>
</evidence>
<dbReference type="AlphaFoldDB" id="A0A4Z0JDK8"/>
<dbReference type="InterPro" id="IPR009061">
    <property type="entry name" value="DNA-bd_dom_put_sf"/>
</dbReference>
<dbReference type="EMBL" id="RKLX01000005">
    <property type="protein sequence ID" value="TGD19416.1"/>
    <property type="molecule type" value="Genomic_DNA"/>
</dbReference>
<dbReference type="GO" id="GO:0003700">
    <property type="term" value="F:DNA-binding transcription factor activity"/>
    <property type="evidence" value="ECO:0007669"/>
    <property type="project" value="InterPro"/>
</dbReference>
<reference evidence="6 7" key="1">
    <citation type="submission" date="2018-10" db="EMBL/GenBank/DDBJ databases">
        <title>Lactobacillus sp. R7 and Lactobacillus sp. R19 isolated from fermented mustard green product of Taiwan.</title>
        <authorList>
            <person name="Lin S.-T."/>
        </authorList>
    </citation>
    <scope>NUCLEOTIDE SEQUENCE [LARGE SCALE GENOMIC DNA]</scope>
    <source>
        <strain evidence="6 7">BCRC 81129</strain>
    </source>
</reference>
<dbReference type="SUPFAM" id="SSF46955">
    <property type="entry name" value="Putative DNA-binding domain"/>
    <property type="match status" value="1"/>
</dbReference>
<dbReference type="InterPro" id="IPR047057">
    <property type="entry name" value="MerR_fam"/>
</dbReference>
<sequence length="148" mass="16892">MDEDASNLLKRMPIEDLILGIGDVAAATGVSQSQIRYWESKGYIHSEVATDGKNRKFSYKTVLKVQQIKTYLDDGYTLVGAAKRSQRRSNYFDMLRSFFEGRFVNMAIDEDNRQASIDLGPFDPEPGKNLVAQRIDGHWHFQLIDTKN</sequence>
<evidence type="ECO:0000256" key="4">
    <source>
        <dbReference type="ARBA" id="ARBA00023163"/>
    </source>
</evidence>
<dbReference type="PROSITE" id="PS50937">
    <property type="entry name" value="HTH_MERR_2"/>
    <property type="match status" value="1"/>
</dbReference>
<keyword evidence="1" id="KW-0678">Repressor</keyword>
<evidence type="ECO:0000259" key="5">
    <source>
        <dbReference type="PROSITE" id="PS50937"/>
    </source>
</evidence>
<dbReference type="CDD" id="cd01105">
    <property type="entry name" value="HTH_GlnR-like"/>
    <property type="match status" value="1"/>
</dbReference>
<evidence type="ECO:0000313" key="6">
    <source>
        <dbReference type="EMBL" id="TGD19416.1"/>
    </source>
</evidence>
<keyword evidence="3" id="KW-0238">DNA-binding</keyword>
<keyword evidence="7" id="KW-1185">Reference proteome</keyword>